<dbReference type="Pfam" id="PF16944">
    <property type="entry name" value="KCH"/>
    <property type="match status" value="1"/>
</dbReference>
<feature type="transmembrane region" description="Helical" evidence="2">
    <location>
        <begin position="219"/>
        <end position="251"/>
    </location>
</feature>
<dbReference type="InterPro" id="IPR031606">
    <property type="entry name" value="Kch1/2"/>
</dbReference>
<protein>
    <recommendedName>
        <fullName evidence="5">Pheromone-regulated membrane protein</fullName>
    </recommendedName>
</protein>
<dbReference type="EMBL" id="MU853817">
    <property type="protein sequence ID" value="KAK3939077.1"/>
    <property type="molecule type" value="Genomic_DNA"/>
</dbReference>
<proteinExistence type="predicted"/>
<accession>A0AAN6S2V0</accession>
<dbReference type="PANTHER" id="PTHR36424:SF1">
    <property type="entry name" value="LOW AFFINITY K(+) TRANSPORTER 1-RELATED"/>
    <property type="match status" value="1"/>
</dbReference>
<dbReference type="GO" id="GO:0005886">
    <property type="term" value="C:plasma membrane"/>
    <property type="evidence" value="ECO:0007669"/>
    <property type="project" value="InterPro"/>
</dbReference>
<feature type="region of interest" description="Disordered" evidence="1">
    <location>
        <begin position="470"/>
        <end position="643"/>
    </location>
</feature>
<reference evidence="4" key="1">
    <citation type="journal article" date="2023" name="Mol. Phylogenet. Evol.">
        <title>Genome-scale phylogeny and comparative genomics of the fungal order Sordariales.</title>
        <authorList>
            <person name="Hensen N."/>
            <person name="Bonometti L."/>
            <person name="Westerberg I."/>
            <person name="Brannstrom I.O."/>
            <person name="Guillou S."/>
            <person name="Cros-Aarteil S."/>
            <person name="Calhoun S."/>
            <person name="Haridas S."/>
            <person name="Kuo A."/>
            <person name="Mondo S."/>
            <person name="Pangilinan J."/>
            <person name="Riley R."/>
            <person name="LaButti K."/>
            <person name="Andreopoulos B."/>
            <person name="Lipzen A."/>
            <person name="Chen C."/>
            <person name="Yan M."/>
            <person name="Daum C."/>
            <person name="Ng V."/>
            <person name="Clum A."/>
            <person name="Steindorff A."/>
            <person name="Ohm R.A."/>
            <person name="Martin F."/>
            <person name="Silar P."/>
            <person name="Natvig D.O."/>
            <person name="Lalanne C."/>
            <person name="Gautier V."/>
            <person name="Ament-Velasquez S.L."/>
            <person name="Kruys A."/>
            <person name="Hutchinson M.I."/>
            <person name="Powell A.J."/>
            <person name="Barry K."/>
            <person name="Miller A.N."/>
            <person name="Grigoriev I.V."/>
            <person name="Debuchy R."/>
            <person name="Gladieux P."/>
            <person name="Hiltunen Thoren M."/>
            <person name="Johannesson H."/>
        </authorList>
    </citation>
    <scope>NUCLEOTIDE SEQUENCE [LARGE SCALE GENOMIC DNA]</scope>
    <source>
        <strain evidence="4">CBS 340.73</strain>
    </source>
</reference>
<feature type="compositionally biased region" description="Polar residues" evidence="1">
    <location>
        <begin position="362"/>
        <end position="373"/>
    </location>
</feature>
<feature type="region of interest" description="Disordered" evidence="1">
    <location>
        <begin position="385"/>
        <end position="455"/>
    </location>
</feature>
<sequence>MGCFSHRRPHVEVRPEQKWDYITINDFKSTSCFTPFAYGYLWFMLFLSVAVYSVDTFTAIQLLVFNKWSSEVPLSQLIPFDVSKWIFSICIILSFVNLAFEHIRARKIMNRGSVAECFLDNLAVRLESIRMGKGRGWKRFLVFAELTKSKKGAEYIALFTYFSFQSWIRVILCSGPRQVVNALTLYSVYNAKLSIEGDSFENSLQSLLNKIKSLQAQEAVILSGMLFTLVIWIFSFLSLLIAALFFVFFLWHYIPRADGGLTGFCERKINKRLMQIVQVKINKAMAEEDRRRRKAELKAAKKNGGDRPVSMQATLPNVGDDKLPEMPSLSRADTMTTLVDSQPGTPGSFELNAMGQKRPFPSRTTTMASSTSQFSARAPLLGGAAELGSSRSASPAPTLPNVDLNNYPPVRPGTSSSNRGYPPGPGALQRMPTNGSAFSNGPAPQRMPTNGSGFGIAGYTASPATYSTDTMPAFPAPIRSPVGTPDGYRGSGPTQPGNNRPYPNGPSRPPYDDYSSGRASPAPSVNSYHSNPLSPRGMGPDGYPIRSATASPMPPRGGPQPSYPQRNMTAPMQQQQPYHQQSGSNSSLRNPYPQQPQGGGAEYDYFNRPSTANSQRGPPQQQPRGGYGNNNNGWNQDVERGRY</sequence>
<feature type="compositionally biased region" description="Polar residues" evidence="1">
    <location>
        <begin position="523"/>
        <end position="533"/>
    </location>
</feature>
<feature type="transmembrane region" description="Helical" evidence="2">
    <location>
        <begin position="40"/>
        <end position="65"/>
    </location>
</feature>
<dbReference type="GO" id="GO:0015079">
    <property type="term" value="F:potassium ion transmembrane transporter activity"/>
    <property type="evidence" value="ECO:0007669"/>
    <property type="project" value="InterPro"/>
</dbReference>
<feature type="compositionally biased region" description="Basic and acidic residues" evidence="1">
    <location>
        <begin position="290"/>
        <end position="305"/>
    </location>
</feature>
<dbReference type="Proteomes" id="UP001303473">
    <property type="component" value="Unassembled WGS sequence"/>
</dbReference>
<gene>
    <name evidence="3" type="ORF">QBC46DRAFT_342892</name>
</gene>
<dbReference type="PANTHER" id="PTHR36424">
    <property type="entry name" value="PHEROMONE-REGULATED MEMBRANE PROTEIN 6"/>
    <property type="match status" value="1"/>
</dbReference>
<feature type="transmembrane region" description="Helical" evidence="2">
    <location>
        <begin position="85"/>
        <end position="103"/>
    </location>
</feature>
<feature type="region of interest" description="Disordered" evidence="1">
    <location>
        <begin position="341"/>
        <end position="373"/>
    </location>
</feature>
<keyword evidence="2" id="KW-0472">Membrane</keyword>
<feature type="compositionally biased region" description="Polar residues" evidence="1">
    <location>
        <begin position="563"/>
        <end position="572"/>
    </location>
</feature>
<organism evidence="3 4">
    <name type="scientific">Diplogelasinospora grovesii</name>
    <dbReference type="NCBI Taxonomy" id="303347"/>
    <lineage>
        <taxon>Eukaryota</taxon>
        <taxon>Fungi</taxon>
        <taxon>Dikarya</taxon>
        <taxon>Ascomycota</taxon>
        <taxon>Pezizomycotina</taxon>
        <taxon>Sordariomycetes</taxon>
        <taxon>Sordariomycetidae</taxon>
        <taxon>Sordariales</taxon>
        <taxon>Diplogelasinosporaceae</taxon>
        <taxon>Diplogelasinospora</taxon>
    </lineage>
</organism>
<evidence type="ECO:0000313" key="4">
    <source>
        <dbReference type="Proteomes" id="UP001303473"/>
    </source>
</evidence>
<evidence type="ECO:0000256" key="1">
    <source>
        <dbReference type="SAM" id="MobiDB-lite"/>
    </source>
</evidence>
<keyword evidence="4" id="KW-1185">Reference proteome</keyword>
<feature type="region of interest" description="Disordered" evidence="1">
    <location>
        <begin position="290"/>
        <end position="324"/>
    </location>
</feature>
<keyword evidence="2" id="KW-1133">Transmembrane helix</keyword>
<keyword evidence="2" id="KW-0812">Transmembrane</keyword>
<evidence type="ECO:0000256" key="2">
    <source>
        <dbReference type="SAM" id="Phobius"/>
    </source>
</evidence>
<dbReference type="AlphaFoldDB" id="A0AAN6S2V0"/>
<feature type="compositionally biased region" description="Pro residues" evidence="1">
    <location>
        <begin position="552"/>
        <end position="562"/>
    </location>
</feature>
<evidence type="ECO:0008006" key="5">
    <source>
        <dbReference type="Google" id="ProtNLM"/>
    </source>
</evidence>
<name>A0AAN6S2V0_9PEZI</name>
<comment type="caution">
    <text evidence="3">The sequence shown here is derived from an EMBL/GenBank/DDBJ whole genome shotgun (WGS) entry which is preliminary data.</text>
</comment>
<evidence type="ECO:0000313" key="3">
    <source>
        <dbReference type="EMBL" id="KAK3939077.1"/>
    </source>
</evidence>
<feature type="compositionally biased region" description="Low complexity" evidence="1">
    <location>
        <begin position="615"/>
        <end position="636"/>
    </location>
</feature>